<dbReference type="SUPFAM" id="SSF52540">
    <property type="entry name" value="P-loop containing nucleoside triphosphate hydrolases"/>
    <property type="match status" value="1"/>
</dbReference>
<organism evidence="3 4">
    <name type="scientific">Arthrobacter zhaoxinii</name>
    <dbReference type="NCBI Taxonomy" id="2964616"/>
    <lineage>
        <taxon>Bacteria</taxon>
        <taxon>Bacillati</taxon>
        <taxon>Actinomycetota</taxon>
        <taxon>Actinomycetes</taxon>
        <taxon>Micrococcales</taxon>
        <taxon>Micrococcaceae</taxon>
        <taxon>Arthrobacter</taxon>
    </lineage>
</organism>
<dbReference type="InterPro" id="IPR007111">
    <property type="entry name" value="NACHT_NTPase"/>
</dbReference>
<feature type="region of interest" description="Disordered" evidence="1">
    <location>
        <begin position="195"/>
        <end position="282"/>
    </location>
</feature>
<feature type="domain" description="NACHT" evidence="2">
    <location>
        <begin position="318"/>
        <end position="450"/>
    </location>
</feature>
<dbReference type="Gene3D" id="3.40.50.300">
    <property type="entry name" value="P-loop containing nucleotide triphosphate hydrolases"/>
    <property type="match status" value="1"/>
</dbReference>
<feature type="compositionally biased region" description="Polar residues" evidence="1">
    <location>
        <begin position="231"/>
        <end position="242"/>
    </location>
</feature>
<accession>A0ABY5YNB7</accession>
<dbReference type="InterPro" id="IPR027417">
    <property type="entry name" value="P-loop_NTPase"/>
</dbReference>
<sequence>MGELEWENVERLFMRMLASVGEVQWAKLYGTRGQDQEGIDAYARMQTTGSSGPAGRPYVVLQSRRVKKLGAADIDAAIADFLEGNWPEETSKYILATSYDLTDTKLDAAVRRAAITLGAREIEFEPWGAVEISNMLKTLPELVDDFFGRAWVEPFCGPEGLQRVQRRLEWIDAQSLREKLSAHYLAIFAAQNAVPRPTPHTTGSLGGDTSRPAPPSNDFIVVDVTPRLGTVSPSDEGTSSGTGDRADARVSRRETSRTSGREPADIAATRKGEARAQTGLGRPRRSFRAVEALLGENRTSSGDDSFRQTADDWLTSSRRALLVGAPGSGKSSLLRFVAVDVLSLAPQSTTLQQAYGGRLPVWLPFGFLTRHLADDDGNSLVSAAKAWMQARGMSETWPLVERALSDDRLLLLVDGIDEWKSPAAANDALGALESFLGQRPEAAAVLSSRPYGVERLTFSLPWSRADIADLDDGQQRAMSSQYLSPPDAPDLNLEGDDKPAVEDVAVWDRAHVTPFLDELAGVPELAVLARKPLFLALLAKSWHGEPLPPKRFALYDEIVDLMVRRHPAMRRRFSVMVDLPLDEREFKTLMEAVAYALVSAGSTYAVPVLEMQQLVMQALCDGDVLGYPAAESHRMAKAALRMAEDEFGLLVPQGADHVGFVHRVLLDHLAGRRLARMAPAEQERVFKERLTDPAWLDVLLASLTAQSNPHTVADLLDKVSAPKEDTHWPLQEFQTESAIELVAHALASEVELPPWKTAAYIDELVREVETSPTVEHRVNVVAALVRACANPSVRRRLLPTFIRWLDATRPYPAPALYALRDLDVLDDSAATVLLHAMRAEAGDVRGNAAYAYAHRFGSPRLDHDTNTAVLPEPREDADPKHLHPLLRLVKEGPTVKAQATALLALATGWPDEETTREHLEWGRRQSRVTLRITSMYLLMKNEPDTRLSSLLRKDEIDWILGHIYEERWISEHEWSEMTTELVLCLTAEAPVGYRTEIADFVLETLKTNGATGGNRSLCWRLACEALADEDRMRDWVRGELSSPDKHRLVLYNVALVPSKWSNDPAFAQALADYADRQIEGALGATQVIAQHLPVEQRKALLLKGLTGFRPQGVAWSLVQEFPDDEDVDEALRGILADDDKAGNIASVAVSVLGTEAGFVRILGLLKNTLAPNWKADGEQQVLLAEAVATAWRHMRNAVAANEAGQEPEEELLGTADSTPEERLIQARRVLAEHAEVDICGACTAVDSYLGWQVADVIYTWPKLTVDYAIAALLNNRHVTEGIADTIHSAALRAHVKQPGADSARVVDLAMRLMLFLDPEVREVLAHELCMSSIPGNDLLSIFSSWKNDPDDGVRRTIAVGLTQALIREQASRAHVTPEMEKWRESVRQDLCGYGPHMDSNRRHAWLSMLLLNDLTLIDGLKETIGDPEEPGVDLADIYGSPDSLLVTLVADRWEELKAHFGDSLIRRLSASRLKPSEQDRHGLRAVRALATSASRNPAIADLVDEYLAAQTESGGDSLSLSLPVVQAKKRRLRADRSSLELVVRSADESWDNHDLFDGITKWALTELLDAEQWQVRTSDVREVLAAGVVERARSTVPPRDSQSVNEPGVWDSDRAWQDERFVFRRSVWALLYPKDALTQKWLRGLGSWFTDGVNPAGAPASWLELSAISFGASPTEVLPSIVERVFQPMRLEMMSDSLWELTAPLLHRVRHDRAAAESLRASLGVEAVNEDSPLFAKDSTNALWRREPEEDTHVKSLERNAQRTFVSALALQRSGQLERADLNACLETLSRVDPRTVVVDPFLNRAGPVWSAGISLLRGQ</sequence>
<evidence type="ECO:0000313" key="4">
    <source>
        <dbReference type="Proteomes" id="UP001059859"/>
    </source>
</evidence>
<keyword evidence="4" id="KW-1185">Reference proteome</keyword>
<evidence type="ECO:0000259" key="2">
    <source>
        <dbReference type="PROSITE" id="PS50837"/>
    </source>
</evidence>
<reference evidence="3" key="1">
    <citation type="submission" date="2022-09" db="EMBL/GenBank/DDBJ databases">
        <title>Novel species in genus Arthrobacter.</title>
        <authorList>
            <person name="Liu Y."/>
        </authorList>
    </citation>
    <scope>NUCLEOTIDE SEQUENCE</scope>
    <source>
        <strain evidence="3">Zg-Y815</strain>
    </source>
</reference>
<name>A0ABY5YNB7_9MICC</name>
<evidence type="ECO:0000256" key="1">
    <source>
        <dbReference type="SAM" id="MobiDB-lite"/>
    </source>
</evidence>
<evidence type="ECO:0000313" key="3">
    <source>
        <dbReference type="EMBL" id="UWX96423.1"/>
    </source>
</evidence>
<feature type="region of interest" description="Disordered" evidence="1">
    <location>
        <begin position="476"/>
        <end position="495"/>
    </location>
</feature>
<proteinExistence type="predicted"/>
<dbReference type="EMBL" id="CP104275">
    <property type="protein sequence ID" value="UWX96423.1"/>
    <property type="molecule type" value="Genomic_DNA"/>
</dbReference>
<dbReference type="Proteomes" id="UP001059859">
    <property type="component" value="Chromosome"/>
</dbReference>
<dbReference type="Pfam" id="PF05729">
    <property type="entry name" value="NACHT"/>
    <property type="match status" value="1"/>
</dbReference>
<protein>
    <submittedName>
        <fullName evidence="3">NACHT domain-containing protein</fullName>
    </submittedName>
</protein>
<feature type="compositionally biased region" description="Basic and acidic residues" evidence="1">
    <location>
        <begin position="244"/>
        <end position="274"/>
    </location>
</feature>
<gene>
    <name evidence="3" type="ORF">N2K95_12215</name>
</gene>
<dbReference type="RefSeq" id="WP_260651782.1">
    <property type="nucleotide sequence ID" value="NZ_CP104275.1"/>
</dbReference>
<dbReference type="PROSITE" id="PS50837">
    <property type="entry name" value="NACHT"/>
    <property type="match status" value="1"/>
</dbReference>